<dbReference type="AlphaFoldDB" id="A0AAD7AG17"/>
<evidence type="ECO:0000313" key="3">
    <source>
        <dbReference type="Proteomes" id="UP001218218"/>
    </source>
</evidence>
<accession>A0AAD7AG17</accession>
<feature type="region of interest" description="Disordered" evidence="1">
    <location>
        <begin position="238"/>
        <end position="271"/>
    </location>
</feature>
<protein>
    <submittedName>
        <fullName evidence="2">Uncharacterized protein</fullName>
    </submittedName>
</protein>
<keyword evidence="3" id="KW-1185">Reference proteome</keyword>
<comment type="caution">
    <text evidence="2">The sequence shown here is derived from an EMBL/GenBank/DDBJ whole genome shotgun (WGS) entry which is preliminary data.</text>
</comment>
<evidence type="ECO:0000256" key="1">
    <source>
        <dbReference type="SAM" id="MobiDB-lite"/>
    </source>
</evidence>
<proteinExistence type="predicted"/>
<sequence length="310" mass="34793">MDFPTLPPRAHWPYRPGFNKNGSRLAYLLEGTPQHGVADAFRFCWFSEIGSDASMEGCARYGQFAKKHPRGDESVLPLHSIENVTGSPRPLPPACLWAVAAIRERIQDAAFYAARADIDTALELMRDDFVQSWGPKFSARRCAKRARRLARRAQEQLAANLQAHPAPDLWAPTPINDPNSNVWGTGDWGSGDGEGGWPWAQDVWGTANTGTSSLWAASIGTTWGWTTTSNSIVVSTDVDNPPAPSPRGRCKPMPDSQGRRMGSSFRKPRMEPRGLDEMARLIYRLVRRDARRHRERRRRRICSQHDLPPR</sequence>
<reference evidence="2" key="1">
    <citation type="submission" date="2023-03" db="EMBL/GenBank/DDBJ databases">
        <title>Massive genome expansion in bonnet fungi (Mycena s.s.) driven by repeated elements and novel gene families across ecological guilds.</title>
        <authorList>
            <consortium name="Lawrence Berkeley National Laboratory"/>
            <person name="Harder C.B."/>
            <person name="Miyauchi S."/>
            <person name="Viragh M."/>
            <person name="Kuo A."/>
            <person name="Thoen E."/>
            <person name="Andreopoulos B."/>
            <person name="Lu D."/>
            <person name="Skrede I."/>
            <person name="Drula E."/>
            <person name="Henrissat B."/>
            <person name="Morin E."/>
            <person name="Kohler A."/>
            <person name="Barry K."/>
            <person name="LaButti K."/>
            <person name="Morin E."/>
            <person name="Salamov A."/>
            <person name="Lipzen A."/>
            <person name="Mereny Z."/>
            <person name="Hegedus B."/>
            <person name="Baldrian P."/>
            <person name="Stursova M."/>
            <person name="Weitz H."/>
            <person name="Taylor A."/>
            <person name="Grigoriev I.V."/>
            <person name="Nagy L.G."/>
            <person name="Martin F."/>
            <person name="Kauserud H."/>
        </authorList>
    </citation>
    <scope>NUCLEOTIDE SEQUENCE</scope>
    <source>
        <strain evidence="2">CBHHK002</strain>
    </source>
</reference>
<gene>
    <name evidence="2" type="ORF">DFH08DRAFT_953113</name>
</gene>
<name>A0AAD7AG17_9AGAR</name>
<dbReference type="Proteomes" id="UP001218218">
    <property type="component" value="Unassembled WGS sequence"/>
</dbReference>
<dbReference type="EMBL" id="JARIHO010000007">
    <property type="protein sequence ID" value="KAJ7357906.1"/>
    <property type="molecule type" value="Genomic_DNA"/>
</dbReference>
<evidence type="ECO:0000313" key="2">
    <source>
        <dbReference type="EMBL" id="KAJ7357906.1"/>
    </source>
</evidence>
<organism evidence="2 3">
    <name type="scientific">Mycena albidolilacea</name>
    <dbReference type="NCBI Taxonomy" id="1033008"/>
    <lineage>
        <taxon>Eukaryota</taxon>
        <taxon>Fungi</taxon>
        <taxon>Dikarya</taxon>
        <taxon>Basidiomycota</taxon>
        <taxon>Agaricomycotina</taxon>
        <taxon>Agaricomycetes</taxon>
        <taxon>Agaricomycetidae</taxon>
        <taxon>Agaricales</taxon>
        <taxon>Marasmiineae</taxon>
        <taxon>Mycenaceae</taxon>
        <taxon>Mycena</taxon>
    </lineage>
</organism>